<sequence length="126" mass="14752">MIVIKIRYNQYRNSPHQTLPNGRRKQQQDLIIFLQAFVTYGCFFFKFRVLNSIGYTDASHGVLLKCLIYVSIYVRDTTQAVFMLSFNQNIKNISKSIIYQREFTSSNIIIPTSRIMSKIDCDVSKH</sequence>
<accession>A0AC35FU62</accession>
<reference evidence="2" key="1">
    <citation type="submission" date="2022-11" db="UniProtKB">
        <authorList>
            <consortium name="WormBaseParasite"/>
        </authorList>
    </citation>
    <scope>IDENTIFICATION</scope>
</reference>
<dbReference type="Proteomes" id="UP000887580">
    <property type="component" value="Unplaced"/>
</dbReference>
<protein>
    <submittedName>
        <fullName evidence="2">Transmembrane protein</fullName>
    </submittedName>
</protein>
<proteinExistence type="predicted"/>
<evidence type="ECO:0000313" key="2">
    <source>
        <dbReference type="WBParaSite" id="PS1159_v2.g20816.t1"/>
    </source>
</evidence>
<dbReference type="WBParaSite" id="PS1159_v2.g20816.t1">
    <property type="protein sequence ID" value="PS1159_v2.g20816.t1"/>
    <property type="gene ID" value="PS1159_v2.g20816"/>
</dbReference>
<name>A0AC35FU62_9BILA</name>
<organism evidence="1 2">
    <name type="scientific">Panagrolaimus sp. PS1159</name>
    <dbReference type="NCBI Taxonomy" id="55785"/>
    <lineage>
        <taxon>Eukaryota</taxon>
        <taxon>Metazoa</taxon>
        <taxon>Ecdysozoa</taxon>
        <taxon>Nematoda</taxon>
        <taxon>Chromadorea</taxon>
        <taxon>Rhabditida</taxon>
        <taxon>Tylenchina</taxon>
        <taxon>Panagrolaimomorpha</taxon>
        <taxon>Panagrolaimoidea</taxon>
        <taxon>Panagrolaimidae</taxon>
        <taxon>Panagrolaimus</taxon>
    </lineage>
</organism>
<evidence type="ECO:0000313" key="1">
    <source>
        <dbReference type="Proteomes" id="UP000887580"/>
    </source>
</evidence>